<dbReference type="Pfam" id="PF02898">
    <property type="entry name" value="NO_synthase"/>
    <property type="match status" value="1"/>
</dbReference>
<dbReference type="GO" id="GO:0006809">
    <property type="term" value="P:nitric oxide biosynthetic process"/>
    <property type="evidence" value="ECO:0007669"/>
    <property type="project" value="InterPro"/>
</dbReference>
<feature type="domain" description="FAD-binding FR-type" evidence="11">
    <location>
        <begin position="684"/>
        <end position="888"/>
    </location>
</feature>
<name>T5AIZ8_OPHSC</name>
<keyword evidence="4" id="KW-0349">Heme</keyword>
<dbReference type="Gene3D" id="3.40.50.80">
    <property type="entry name" value="Nucleotide-binding domain of ferredoxin-NADP reductase (FNR) module"/>
    <property type="match status" value="1"/>
</dbReference>
<comment type="similarity">
    <text evidence="2">Belongs to the NOS family.</text>
</comment>
<organism evidence="12 13">
    <name type="scientific">Ophiocordyceps sinensis (strain Co18 / CGMCC 3.14243)</name>
    <name type="common">Yarsagumba caterpillar fungus</name>
    <name type="synonym">Hirsutella sinensis</name>
    <dbReference type="NCBI Taxonomy" id="911162"/>
    <lineage>
        <taxon>Eukaryota</taxon>
        <taxon>Fungi</taxon>
        <taxon>Dikarya</taxon>
        <taxon>Ascomycota</taxon>
        <taxon>Pezizomycotina</taxon>
        <taxon>Sordariomycetes</taxon>
        <taxon>Hypocreomycetidae</taxon>
        <taxon>Hypocreales</taxon>
        <taxon>Ophiocordycipitaceae</taxon>
        <taxon>Ophiocordyceps</taxon>
    </lineage>
</organism>
<dbReference type="SUPFAM" id="SSF56512">
    <property type="entry name" value="Nitric oxide (NO) synthase oxygenase domain"/>
    <property type="match status" value="1"/>
</dbReference>
<dbReference type="OrthoDB" id="1856718at2759"/>
<dbReference type="PROSITE" id="PS51257">
    <property type="entry name" value="PROKAR_LIPOPROTEIN"/>
    <property type="match status" value="1"/>
</dbReference>
<dbReference type="Pfam" id="PF00258">
    <property type="entry name" value="Flavodoxin_1"/>
    <property type="match status" value="1"/>
</dbReference>
<evidence type="ECO:0000256" key="8">
    <source>
        <dbReference type="ARBA" id="ARBA00023002"/>
    </source>
</evidence>
<dbReference type="InterPro" id="IPR050607">
    <property type="entry name" value="NOS"/>
</dbReference>
<keyword evidence="5" id="KW-0288">FMN</keyword>
<sequence length="1047" mass="115956">MSLKAKPCPQEEFRRIQCHYPQLASTGCTRSFCQSGRMVHTDEPSLGDDRNFETVEAEAVDFLHQLHRDGIIKSDEALGERVSTVLDEIRRNAVVLPGTGRKDAESLPGSWHQTVEELEHGLRLSWKHARKCIMRSEYSYLKLHDLRHVKTSKEMGQVLVQGMCEAFNRGDIQPSVFVFPPKRPNRPGSMVWNQQFLAFAGYRQPDGSVLGDPINVSLTESITSLGWEPPTIRTRWDLLPLVTMAEGDEPYLTPVPESLFPLVQIRHPNSQHSLAFEKLGLRWVPAPALSQLGFDVGGVQYTATPFIGWFMDAEIGVRDLADSFRYNVLPSIVSALNLLQPGQELDELPQWERLAVLSRAQTELTFAVHWSFLDAGVRMSDSLTASAMYSNFDDQHLAKHGFRLPADPYWLAPPQGSIVPVWHRGGAPNYQPKPMICRLKESPIKVWKRLKAERNVVATKTNGVKGANGVNGTNGTCHANGHVEPFNEKLLAHPGLTTNGHASTPMIRVFYCSSGTTAQRLAIKLEQRLHIIMDQTSEFLSIAPAAPLNDFQPGAVSAGGPVFIIASSAGRGDVPTNGQTMLQKCRTLAKVEAGHASFCIFGNGNSSYAANFNGAAFKLETAMEKLGFSSAMPLFQADTLKEDPPWRQFKTWLAHLEAKYGSNPENIDDFPAEQNDDSTALLLSQLSPAKVISVHMPKEGDIRRVALDVGRLEYSHMSHVDVFVPLSEDRIDELLLTARLTGDELLTFEGGQVSTRQFFSLVDPDRPFTSLKWAAILGLNLTSEDEAKLLQTPMKNSIKNLPVGWQTKAKRGSLSGFMMALPTRRSRTFSTASSQLYWNLQNMGNVLELTLQTHPGGLVTDHFFSKARRGERLYVRIRHGPGAHLVNDDKPLIAFTTGSGIAPLRGLLQARSAIAADRPTASKMMESMMGKTSRGDSISLFLGFKPGDADIISETTREALALELVDMLHMTPSNPERNRAQDKVFKEGVARQIRTKIRDEGASVFVCASKEAADDFARNLEAIVGVASIREVLGERWVEEVYVFTEA</sequence>
<dbReference type="SUPFAM" id="SSF52218">
    <property type="entry name" value="Flavoproteins"/>
    <property type="match status" value="1"/>
</dbReference>
<comment type="cofactor">
    <cofactor evidence="1">
        <name>FMN</name>
        <dbReference type="ChEBI" id="CHEBI:58210"/>
    </cofactor>
</comment>
<evidence type="ECO:0000256" key="6">
    <source>
        <dbReference type="ARBA" id="ARBA00022723"/>
    </source>
</evidence>
<evidence type="ECO:0000256" key="4">
    <source>
        <dbReference type="ARBA" id="ARBA00022617"/>
    </source>
</evidence>
<keyword evidence="7" id="KW-0112">Calmodulin-binding</keyword>
<evidence type="ECO:0000256" key="9">
    <source>
        <dbReference type="ARBA" id="ARBA00023004"/>
    </source>
</evidence>
<dbReference type="InterPro" id="IPR017938">
    <property type="entry name" value="Riboflavin_synthase-like_b-brl"/>
</dbReference>
<dbReference type="Gene3D" id="3.90.440.10">
    <property type="entry name" value="Nitric Oxide Synthase,Heme Domain,Chain A domain 2"/>
    <property type="match status" value="1"/>
</dbReference>
<dbReference type="InterPro" id="IPR039261">
    <property type="entry name" value="FNR_nucleotide-bd"/>
</dbReference>
<keyword evidence="5" id="KW-0285">Flavoprotein</keyword>
<dbReference type="AlphaFoldDB" id="T5AIZ8"/>
<dbReference type="eggNOG" id="KOG1158">
    <property type="taxonomic scope" value="Eukaryota"/>
</dbReference>
<feature type="domain" description="Flavodoxin-like" evidence="10">
    <location>
        <begin position="507"/>
        <end position="657"/>
    </location>
</feature>
<dbReference type="EMBL" id="KE652314">
    <property type="protein sequence ID" value="EQL02386.1"/>
    <property type="molecule type" value="Genomic_DNA"/>
</dbReference>
<evidence type="ECO:0000313" key="13">
    <source>
        <dbReference type="Proteomes" id="UP000019374"/>
    </source>
</evidence>
<dbReference type="InterPro" id="IPR008254">
    <property type="entry name" value="Flavodoxin/NO_synth"/>
</dbReference>
<dbReference type="Gene3D" id="3.40.50.360">
    <property type="match status" value="1"/>
</dbReference>
<dbReference type="Gene3D" id="3.90.1230.10">
    <property type="entry name" value="Nitric Oxide Synthase, Chain A, domain 3"/>
    <property type="match status" value="1"/>
</dbReference>
<dbReference type="GO" id="GO:0046872">
    <property type="term" value="F:metal ion binding"/>
    <property type="evidence" value="ECO:0007669"/>
    <property type="project" value="UniProtKB-KW"/>
</dbReference>
<dbReference type="SUPFAM" id="SSF52343">
    <property type="entry name" value="Ferredoxin reductase-like, C-terminal NADP-linked domain"/>
    <property type="match status" value="1"/>
</dbReference>
<dbReference type="InterPro" id="IPR029039">
    <property type="entry name" value="Flavoprotein-like_sf"/>
</dbReference>
<gene>
    <name evidence="12" type="ORF">OCS_01909</name>
</gene>
<dbReference type="EC" id="1.14.13.39" evidence="3"/>
<keyword evidence="6" id="KW-0479">Metal-binding</keyword>
<dbReference type="PROSITE" id="PS51384">
    <property type="entry name" value="FAD_FR"/>
    <property type="match status" value="1"/>
</dbReference>
<proteinExistence type="inferred from homology"/>
<dbReference type="SUPFAM" id="SSF63380">
    <property type="entry name" value="Riboflavin synthase domain-like"/>
    <property type="match status" value="1"/>
</dbReference>
<dbReference type="InterPro" id="IPR044944">
    <property type="entry name" value="NOS_dom_3"/>
</dbReference>
<dbReference type="PROSITE" id="PS50902">
    <property type="entry name" value="FLAVODOXIN_LIKE"/>
    <property type="match status" value="1"/>
</dbReference>
<evidence type="ECO:0000256" key="1">
    <source>
        <dbReference type="ARBA" id="ARBA00001917"/>
    </source>
</evidence>
<dbReference type="HOGENOM" id="CLU_001570_16_1_1"/>
<dbReference type="SMR" id="T5AIZ8"/>
<keyword evidence="8" id="KW-0560">Oxidoreductase</keyword>
<evidence type="ECO:0000313" key="12">
    <source>
        <dbReference type="EMBL" id="EQL02386.1"/>
    </source>
</evidence>
<evidence type="ECO:0000256" key="3">
    <source>
        <dbReference type="ARBA" id="ARBA00012989"/>
    </source>
</evidence>
<dbReference type="GO" id="GO:0005516">
    <property type="term" value="F:calmodulin binding"/>
    <property type="evidence" value="ECO:0007669"/>
    <property type="project" value="UniProtKB-KW"/>
</dbReference>
<dbReference type="PANTHER" id="PTHR43410:SF1">
    <property type="entry name" value="NITRIC OXIDE SYNTHASE"/>
    <property type="match status" value="1"/>
</dbReference>
<dbReference type="GO" id="GO:0010181">
    <property type="term" value="F:FMN binding"/>
    <property type="evidence" value="ECO:0007669"/>
    <property type="project" value="InterPro"/>
</dbReference>
<dbReference type="GO" id="GO:0004517">
    <property type="term" value="F:nitric-oxide synthase activity"/>
    <property type="evidence" value="ECO:0007669"/>
    <property type="project" value="UniProtKB-EC"/>
</dbReference>
<dbReference type="InterPro" id="IPR017927">
    <property type="entry name" value="FAD-bd_FR_type"/>
</dbReference>
<evidence type="ECO:0000256" key="5">
    <source>
        <dbReference type="ARBA" id="ARBA00022643"/>
    </source>
</evidence>
<dbReference type="Gene3D" id="3.90.340.10">
    <property type="entry name" value="Nitric Oxide Synthase, Chain A, domain 1"/>
    <property type="match status" value="1"/>
</dbReference>
<evidence type="ECO:0000259" key="10">
    <source>
        <dbReference type="PROSITE" id="PS50902"/>
    </source>
</evidence>
<evidence type="ECO:0000256" key="7">
    <source>
        <dbReference type="ARBA" id="ARBA00022860"/>
    </source>
</evidence>
<reference evidence="12 13" key="1">
    <citation type="journal article" date="2013" name="Chin. Sci. Bull.">
        <title>Genome survey uncovers the secrets of sex and lifestyle in caterpillar fungus.</title>
        <authorList>
            <person name="Hu X."/>
            <person name="Zhang Y."/>
            <person name="Xiao G."/>
            <person name="Zheng P."/>
            <person name="Xia Y."/>
            <person name="Zhang X."/>
            <person name="St Leger R.J."/>
            <person name="Liu X."/>
            <person name="Wang C."/>
        </authorList>
    </citation>
    <scope>NUCLEOTIDE SEQUENCE [LARGE SCALE GENOMIC DNA]</scope>
    <source>
        <strain evidence="13">Co18 / CGMCC 3.14243</strain>
        <tissue evidence="12">Fruit-body</tissue>
    </source>
</reference>
<dbReference type="InterPro" id="IPR004030">
    <property type="entry name" value="NOS_N"/>
</dbReference>
<protein>
    <recommendedName>
        <fullName evidence="3">nitric-oxide synthase (NADPH)</fullName>
        <ecNumber evidence="3">1.14.13.39</ecNumber>
    </recommendedName>
</protein>
<dbReference type="InterPro" id="IPR036119">
    <property type="entry name" value="NOS_N_sf"/>
</dbReference>
<dbReference type="Proteomes" id="UP000019374">
    <property type="component" value="Unassembled WGS sequence"/>
</dbReference>
<evidence type="ECO:0000259" key="11">
    <source>
        <dbReference type="PROSITE" id="PS51384"/>
    </source>
</evidence>
<dbReference type="PANTHER" id="PTHR43410">
    <property type="entry name" value="NITRIC OXIDE SYNTHASE OXYGENASE"/>
    <property type="match status" value="1"/>
</dbReference>
<dbReference type="InterPro" id="IPR044943">
    <property type="entry name" value="NOS_dom_1"/>
</dbReference>
<dbReference type="InterPro" id="IPR044940">
    <property type="entry name" value="NOS_dom_2"/>
</dbReference>
<accession>T5AIZ8</accession>
<keyword evidence="9" id="KW-0408">Iron</keyword>
<evidence type="ECO:0000256" key="2">
    <source>
        <dbReference type="ARBA" id="ARBA00006267"/>
    </source>
</evidence>